<evidence type="ECO:0000313" key="3">
    <source>
        <dbReference type="Proteomes" id="UP000185490"/>
    </source>
</evidence>
<proteinExistence type="predicted"/>
<protein>
    <submittedName>
        <fullName evidence="2">Uncharacterized protein</fullName>
    </submittedName>
</protein>
<evidence type="ECO:0000313" key="2">
    <source>
        <dbReference type="EMBL" id="APT74792.1"/>
    </source>
</evidence>
<feature type="transmembrane region" description="Helical" evidence="1">
    <location>
        <begin position="66"/>
        <end position="86"/>
    </location>
</feature>
<accession>A0ABM6GGS3</accession>
<organism evidence="2 3">
    <name type="scientific">Thermosipho melanesiensis</name>
    <dbReference type="NCBI Taxonomy" id="46541"/>
    <lineage>
        <taxon>Bacteria</taxon>
        <taxon>Thermotogati</taxon>
        <taxon>Thermotogota</taxon>
        <taxon>Thermotogae</taxon>
        <taxon>Thermotogales</taxon>
        <taxon>Fervidobacteriaceae</taxon>
        <taxon>Thermosipho</taxon>
    </lineage>
</organism>
<keyword evidence="3" id="KW-1185">Reference proteome</keyword>
<feature type="transmembrane region" description="Helical" evidence="1">
    <location>
        <begin position="185"/>
        <end position="203"/>
    </location>
</feature>
<feature type="transmembrane region" description="Helical" evidence="1">
    <location>
        <begin position="115"/>
        <end position="135"/>
    </location>
</feature>
<dbReference type="EMBL" id="CP007389">
    <property type="protein sequence ID" value="APT74792.1"/>
    <property type="molecule type" value="Genomic_DNA"/>
</dbReference>
<keyword evidence="1" id="KW-1133">Transmembrane helix</keyword>
<keyword evidence="1" id="KW-0472">Membrane</keyword>
<dbReference type="Proteomes" id="UP000185490">
    <property type="component" value="Chromosome"/>
</dbReference>
<feature type="transmembrane region" description="Helical" evidence="1">
    <location>
        <begin position="18"/>
        <end position="35"/>
    </location>
</feature>
<sequence>MRVFIIEFYNLLKRRETLIMIGLIILSSVFIPWSLKNMPDFWLYHGEDLENARYVNLRMEFFTHVWYLYMVSFGMFLYPLYGIAIGDITYDVKYNRIHTVIFYGKSRSKYLNGRFFSEFFLLLCVMLVNLFVLYVGWFLNVKDRELMGLNMDVLFVLYIFISIFFGTLIVRNISKFISLKFHNLVKSYLISIIVFVLLVYLSFTSLGEFLLFFCMKENLKN</sequence>
<feature type="transmembrane region" description="Helical" evidence="1">
    <location>
        <begin position="155"/>
        <end position="173"/>
    </location>
</feature>
<evidence type="ECO:0000256" key="1">
    <source>
        <dbReference type="SAM" id="Phobius"/>
    </source>
</evidence>
<dbReference type="RefSeq" id="WP_012056248.1">
    <property type="nucleotide sequence ID" value="NZ_CP007389.1"/>
</dbReference>
<gene>
    <name evidence="2" type="ORF">BW47_00055</name>
</gene>
<reference evidence="2 3" key="1">
    <citation type="submission" date="2014-02" db="EMBL/GenBank/DDBJ databases">
        <title>Diversity of Thermotogales isolates from hydrothermal vents.</title>
        <authorList>
            <person name="Haverkamp T.H.A."/>
            <person name="Lossouarn J."/>
            <person name="Geslin C."/>
            <person name="Nesbo C.L."/>
        </authorList>
    </citation>
    <scope>NUCLEOTIDE SEQUENCE [LARGE SCALE GENOMIC DNA]</scope>
    <source>
        <strain evidence="2 3">431</strain>
    </source>
</reference>
<keyword evidence="1" id="KW-0812">Transmembrane</keyword>
<name>A0ABM6GGS3_9BACT</name>